<feature type="domain" description="DUF418" evidence="2">
    <location>
        <begin position="238"/>
        <end position="360"/>
    </location>
</feature>
<dbReference type="RefSeq" id="WP_003333692.1">
    <property type="nucleotide sequence ID" value="NZ_CP007806.1"/>
</dbReference>
<dbReference type="AlphaFoldDB" id="A0A075R0F0"/>
<dbReference type="Proteomes" id="UP000005850">
    <property type="component" value="Chromosome"/>
</dbReference>
<reference evidence="4 5" key="1">
    <citation type="journal article" date="2011" name="J. Bacteriol.">
        <title>Genome sequence of Brevibacillus laterosporus LMG 15441, a pathogen of invertebrates.</title>
        <authorList>
            <person name="Djukic M."/>
            <person name="Poehlein A."/>
            <person name="Thurmer A."/>
            <person name="Daniel R."/>
        </authorList>
    </citation>
    <scope>NUCLEOTIDE SEQUENCE [LARGE SCALE GENOMIC DNA]</scope>
    <source>
        <strain evidence="4 5">LMG 15441</strain>
    </source>
</reference>
<evidence type="ECO:0000313" key="4">
    <source>
        <dbReference type="EMBL" id="AIG24673.1"/>
    </source>
</evidence>
<feature type="transmembrane region" description="Helical" evidence="1">
    <location>
        <begin position="132"/>
        <end position="154"/>
    </location>
</feature>
<keyword evidence="1" id="KW-1133">Transmembrane helix</keyword>
<feature type="domain" description="Heparan-alpha-glucosaminide N-acetyltransferase catalytic" evidence="3">
    <location>
        <begin position="7"/>
        <end position="208"/>
    </location>
</feature>
<dbReference type="STRING" id="1042163.BRLA_c002780"/>
<dbReference type="InterPro" id="IPR007349">
    <property type="entry name" value="DUF418"/>
</dbReference>
<protein>
    <submittedName>
        <fullName evidence="4">Putative membrane protein</fullName>
    </submittedName>
</protein>
<keyword evidence="1" id="KW-0812">Transmembrane</keyword>
<gene>
    <name evidence="4" type="ORF">BRLA_c002780</name>
</gene>
<dbReference type="EMBL" id="CP007806">
    <property type="protein sequence ID" value="AIG24673.1"/>
    <property type="molecule type" value="Genomic_DNA"/>
</dbReference>
<dbReference type="KEGG" id="blr:BRLA_c002780"/>
<evidence type="ECO:0000259" key="3">
    <source>
        <dbReference type="Pfam" id="PF07786"/>
    </source>
</evidence>
<feature type="transmembrane region" description="Helical" evidence="1">
    <location>
        <begin position="213"/>
        <end position="236"/>
    </location>
</feature>
<evidence type="ECO:0000259" key="2">
    <source>
        <dbReference type="Pfam" id="PF04235"/>
    </source>
</evidence>
<organism evidence="4 5">
    <name type="scientific">Brevibacillus laterosporus LMG 15441</name>
    <dbReference type="NCBI Taxonomy" id="1042163"/>
    <lineage>
        <taxon>Bacteria</taxon>
        <taxon>Bacillati</taxon>
        <taxon>Bacillota</taxon>
        <taxon>Bacilli</taxon>
        <taxon>Bacillales</taxon>
        <taxon>Paenibacillaceae</taxon>
        <taxon>Brevibacillus</taxon>
    </lineage>
</organism>
<dbReference type="PANTHER" id="PTHR30590:SF3">
    <property type="entry name" value="HYPOTHETICAL MEMBRANE SPANNING PROTEIN"/>
    <property type="match status" value="1"/>
</dbReference>
<dbReference type="Pfam" id="PF07786">
    <property type="entry name" value="HGSNAT_cat"/>
    <property type="match status" value="1"/>
</dbReference>
<dbReference type="InterPro" id="IPR012429">
    <property type="entry name" value="HGSNAT_cat"/>
</dbReference>
<accession>A0A075R0F0</accession>
<dbReference type="InterPro" id="IPR052529">
    <property type="entry name" value="Bact_Transport_Assoc"/>
</dbReference>
<sequence>MTLPSTRILGFDFARAWAILGMIIVNYSTVLNAGTNGPDWLVALASLLQGRASTIFVIVAGIGISLMTKKARNSNNPAFIRQNRSIIWKRALFLFLSGILLYLCSWTGDILHYYGVYMFVGSFLIAASSRTLLLSVVGVLVTSQLLQLVFHYGIGWDPLQPIIHYVDFWTLEGFFRNLLFNGYHPVFPWIGFFLLGMWLGRQDLANKVCRRKLLICSAIVAIAVETLSSILIQHIGHVIGTDTAEYFFSTTAFPPTIFYFVSGSSTSILVILLSVYFTERCSTNWFTQTMVSTGQLALTHYVGHVFIGFSILQYIGRIENQTLAFAVSYSLAFFVIAAVLSAFWRNKYSRGPLESLMRKCSG</sequence>
<name>A0A075R0F0_BRELA</name>
<keyword evidence="1" id="KW-0472">Membrane</keyword>
<evidence type="ECO:0000313" key="5">
    <source>
        <dbReference type="Proteomes" id="UP000005850"/>
    </source>
</evidence>
<feature type="transmembrane region" description="Helical" evidence="1">
    <location>
        <begin position="40"/>
        <end position="66"/>
    </location>
</feature>
<feature type="transmembrane region" description="Helical" evidence="1">
    <location>
        <begin position="256"/>
        <end position="277"/>
    </location>
</feature>
<keyword evidence="5" id="KW-1185">Reference proteome</keyword>
<feature type="transmembrane region" description="Helical" evidence="1">
    <location>
        <begin position="182"/>
        <end position="201"/>
    </location>
</feature>
<dbReference type="eggNOG" id="COG2311">
    <property type="taxonomic scope" value="Bacteria"/>
</dbReference>
<dbReference type="PANTHER" id="PTHR30590">
    <property type="entry name" value="INNER MEMBRANE PROTEIN"/>
    <property type="match status" value="1"/>
</dbReference>
<feature type="transmembrane region" description="Helical" evidence="1">
    <location>
        <begin position="12"/>
        <end position="34"/>
    </location>
</feature>
<feature type="transmembrane region" description="Helical" evidence="1">
    <location>
        <begin position="87"/>
        <end position="104"/>
    </location>
</feature>
<proteinExistence type="predicted"/>
<dbReference type="Pfam" id="PF04235">
    <property type="entry name" value="DUF418"/>
    <property type="match status" value="1"/>
</dbReference>
<feature type="transmembrane region" description="Helical" evidence="1">
    <location>
        <begin position="298"/>
        <end position="316"/>
    </location>
</feature>
<evidence type="ECO:0000256" key="1">
    <source>
        <dbReference type="SAM" id="Phobius"/>
    </source>
</evidence>
<dbReference type="HOGENOM" id="CLU_036065_2_0_9"/>
<feature type="transmembrane region" description="Helical" evidence="1">
    <location>
        <begin position="110"/>
        <end position="127"/>
    </location>
</feature>
<feature type="transmembrane region" description="Helical" evidence="1">
    <location>
        <begin position="322"/>
        <end position="344"/>
    </location>
</feature>